<proteinExistence type="predicted"/>
<dbReference type="Gene3D" id="3.20.20.100">
    <property type="entry name" value="NADP-dependent oxidoreductase domain"/>
    <property type="match status" value="1"/>
</dbReference>
<evidence type="ECO:0000313" key="2">
    <source>
        <dbReference type="EMBL" id="CAH1959530.1"/>
    </source>
</evidence>
<feature type="domain" description="NADP-dependent oxidoreductase" evidence="1">
    <location>
        <begin position="3"/>
        <end position="132"/>
    </location>
</feature>
<dbReference type="SUPFAM" id="SSF51430">
    <property type="entry name" value="NAD(P)-linked oxidoreductase"/>
    <property type="match status" value="1"/>
</dbReference>
<dbReference type="AlphaFoldDB" id="A0A9P0JSS3"/>
<sequence>MMLKESLEELRLNYVDLYLLHFPVGTNYVERCLVTPPTMLKLENSDHVELCKKMEEQVDAGRTKAIRLSNFNKKQIVTILKSCRIKPACLQIEIQVAIQQRELVDFCHKNDFVVVAYSPLASPGYNNFLHTIGHEGKELPKMLQNPVIKQIAEIIT</sequence>
<dbReference type="InterPro" id="IPR023210">
    <property type="entry name" value="NADP_OxRdtase_dom"/>
</dbReference>
<name>A0A9P0JSS3_ACAOB</name>
<dbReference type="InterPro" id="IPR036812">
    <property type="entry name" value="NAD(P)_OxRdtase_dom_sf"/>
</dbReference>
<protein>
    <recommendedName>
        <fullName evidence="1">NADP-dependent oxidoreductase domain-containing protein</fullName>
    </recommendedName>
</protein>
<dbReference type="Pfam" id="PF00248">
    <property type="entry name" value="Aldo_ket_red"/>
    <property type="match status" value="1"/>
</dbReference>
<evidence type="ECO:0000313" key="3">
    <source>
        <dbReference type="Proteomes" id="UP001152888"/>
    </source>
</evidence>
<keyword evidence="3" id="KW-1185">Reference proteome</keyword>
<gene>
    <name evidence="2" type="ORF">ACAOBT_LOCUS3217</name>
</gene>
<dbReference type="GO" id="GO:0016491">
    <property type="term" value="F:oxidoreductase activity"/>
    <property type="evidence" value="ECO:0007669"/>
    <property type="project" value="InterPro"/>
</dbReference>
<evidence type="ECO:0000259" key="1">
    <source>
        <dbReference type="Pfam" id="PF00248"/>
    </source>
</evidence>
<dbReference type="PRINTS" id="PR00069">
    <property type="entry name" value="ALDKETRDTASE"/>
</dbReference>
<organism evidence="2 3">
    <name type="scientific">Acanthoscelides obtectus</name>
    <name type="common">Bean weevil</name>
    <name type="synonym">Bruchus obtectus</name>
    <dbReference type="NCBI Taxonomy" id="200917"/>
    <lineage>
        <taxon>Eukaryota</taxon>
        <taxon>Metazoa</taxon>
        <taxon>Ecdysozoa</taxon>
        <taxon>Arthropoda</taxon>
        <taxon>Hexapoda</taxon>
        <taxon>Insecta</taxon>
        <taxon>Pterygota</taxon>
        <taxon>Neoptera</taxon>
        <taxon>Endopterygota</taxon>
        <taxon>Coleoptera</taxon>
        <taxon>Polyphaga</taxon>
        <taxon>Cucujiformia</taxon>
        <taxon>Chrysomeloidea</taxon>
        <taxon>Chrysomelidae</taxon>
        <taxon>Bruchinae</taxon>
        <taxon>Bruchini</taxon>
        <taxon>Acanthoscelides</taxon>
    </lineage>
</organism>
<dbReference type="EMBL" id="CAKOFQ010006682">
    <property type="protein sequence ID" value="CAH1959530.1"/>
    <property type="molecule type" value="Genomic_DNA"/>
</dbReference>
<dbReference type="Proteomes" id="UP001152888">
    <property type="component" value="Unassembled WGS sequence"/>
</dbReference>
<dbReference type="OrthoDB" id="416253at2759"/>
<dbReference type="PANTHER" id="PTHR11732">
    <property type="entry name" value="ALDO/KETO REDUCTASE"/>
    <property type="match status" value="1"/>
</dbReference>
<dbReference type="InterPro" id="IPR020471">
    <property type="entry name" value="AKR"/>
</dbReference>
<reference evidence="2" key="1">
    <citation type="submission" date="2022-03" db="EMBL/GenBank/DDBJ databases">
        <authorList>
            <person name="Sayadi A."/>
        </authorList>
    </citation>
    <scope>NUCLEOTIDE SEQUENCE</scope>
</reference>
<comment type="caution">
    <text evidence="2">The sequence shown here is derived from an EMBL/GenBank/DDBJ whole genome shotgun (WGS) entry which is preliminary data.</text>
</comment>
<accession>A0A9P0JSS3</accession>